<evidence type="ECO:0000313" key="3">
    <source>
        <dbReference type="EMBL" id="KAK4515736.1"/>
    </source>
</evidence>
<name>A0AAN7I0J0_9FUNG</name>
<dbReference type="GO" id="GO:0006508">
    <property type="term" value="P:proteolysis"/>
    <property type="evidence" value="ECO:0007669"/>
    <property type="project" value="UniProtKB-KW"/>
</dbReference>
<dbReference type="InterPro" id="IPR000999">
    <property type="entry name" value="RNase_III_dom"/>
</dbReference>
<evidence type="ECO:0000313" key="4">
    <source>
        <dbReference type="Proteomes" id="UP001304243"/>
    </source>
</evidence>
<sequence>MTDMSQPLIQVHRVPKNQLFRQVRGNSMLKKRDQEPESVVHWLVPELCYQYPISASVYQTLQLVPDIMTHIDAVLLLHDAKKSLRLSNKMKDSYMLEAFTASSAGLEKDYQRLEFLGDSVLKFITSTYAFVTLPISNEYELTESRMRMVSNKALFKSAIQLRLYEYICSQNLPRRFWRPPNYTCKDDSAEMTKSLTYHKLSDKTLADVVESTLGASYLSCLDDKKVDEALNEALYTTQRLLVPMQAVKQ</sequence>
<dbReference type="PROSITE" id="PS50142">
    <property type="entry name" value="RNASE_3_2"/>
    <property type="match status" value="1"/>
</dbReference>
<proteinExistence type="predicted"/>
<dbReference type="EMBL" id="JASEJX010000014">
    <property type="protein sequence ID" value="KAK4515736.1"/>
    <property type="molecule type" value="Genomic_DNA"/>
</dbReference>
<dbReference type="GeneID" id="89954375"/>
<accession>A0AAN7I0J0</accession>
<protein>
    <submittedName>
        <fullName evidence="3">Ca(2+)-dependent cysteine protease</fullName>
    </submittedName>
</protein>
<gene>
    <name evidence="3" type="primary">MCA1_4</name>
    <name evidence="3" type="ORF">ATC70_010689</name>
</gene>
<organism evidence="3 4">
    <name type="scientific">Mucor velutinosus</name>
    <dbReference type="NCBI Taxonomy" id="708070"/>
    <lineage>
        <taxon>Eukaryota</taxon>
        <taxon>Fungi</taxon>
        <taxon>Fungi incertae sedis</taxon>
        <taxon>Mucoromycota</taxon>
        <taxon>Mucoromycotina</taxon>
        <taxon>Mucoromycetes</taxon>
        <taxon>Mucorales</taxon>
        <taxon>Mucorineae</taxon>
        <taxon>Mucoraceae</taxon>
        <taxon>Mucor</taxon>
    </lineage>
</organism>
<dbReference type="SUPFAM" id="SSF69065">
    <property type="entry name" value="RNase III domain-like"/>
    <property type="match status" value="1"/>
</dbReference>
<dbReference type="InterPro" id="IPR036389">
    <property type="entry name" value="RNase_III_sf"/>
</dbReference>
<keyword evidence="4" id="KW-1185">Reference proteome</keyword>
<dbReference type="Gene3D" id="1.10.1520.10">
    <property type="entry name" value="Ribonuclease III domain"/>
    <property type="match status" value="1"/>
</dbReference>
<dbReference type="SMART" id="SM00535">
    <property type="entry name" value="RIBOc"/>
    <property type="match status" value="1"/>
</dbReference>
<evidence type="ECO:0000256" key="1">
    <source>
        <dbReference type="ARBA" id="ARBA00022801"/>
    </source>
</evidence>
<dbReference type="PANTHER" id="PTHR14950">
    <property type="entry name" value="DICER-RELATED"/>
    <property type="match status" value="1"/>
</dbReference>
<dbReference type="AlphaFoldDB" id="A0AAN7I0J0"/>
<dbReference type="GO" id="GO:0008233">
    <property type="term" value="F:peptidase activity"/>
    <property type="evidence" value="ECO:0007669"/>
    <property type="project" value="UniProtKB-KW"/>
</dbReference>
<dbReference type="GO" id="GO:0006396">
    <property type="term" value="P:RNA processing"/>
    <property type="evidence" value="ECO:0007669"/>
    <property type="project" value="InterPro"/>
</dbReference>
<dbReference type="RefSeq" id="XP_064682402.1">
    <property type="nucleotide sequence ID" value="XM_064829900.1"/>
</dbReference>
<keyword evidence="1" id="KW-0378">Hydrolase</keyword>
<dbReference type="Proteomes" id="UP001304243">
    <property type="component" value="Unassembled WGS sequence"/>
</dbReference>
<comment type="caution">
    <text evidence="3">The sequence shown here is derived from an EMBL/GenBank/DDBJ whole genome shotgun (WGS) entry which is preliminary data.</text>
</comment>
<dbReference type="Pfam" id="PF00636">
    <property type="entry name" value="Ribonuclease_3"/>
    <property type="match status" value="1"/>
</dbReference>
<reference evidence="3 4" key="1">
    <citation type="submission" date="2022-11" db="EMBL/GenBank/DDBJ databases">
        <title>Mucor velutinosus strain NIH1002 WGS.</title>
        <authorList>
            <person name="Subramanian P."/>
            <person name="Mullikin J.C."/>
            <person name="Segre J.A."/>
            <person name="Zelazny A.M."/>
        </authorList>
    </citation>
    <scope>NUCLEOTIDE SEQUENCE [LARGE SCALE GENOMIC DNA]</scope>
    <source>
        <strain evidence="3 4">NIH1002</strain>
    </source>
</reference>
<keyword evidence="3" id="KW-0645">Protease</keyword>
<dbReference type="PROSITE" id="PS00517">
    <property type="entry name" value="RNASE_3_1"/>
    <property type="match status" value="1"/>
</dbReference>
<dbReference type="PANTHER" id="PTHR14950:SF37">
    <property type="entry name" value="ENDORIBONUCLEASE DICER"/>
    <property type="match status" value="1"/>
</dbReference>
<evidence type="ECO:0000259" key="2">
    <source>
        <dbReference type="PROSITE" id="PS50142"/>
    </source>
</evidence>
<dbReference type="CDD" id="cd00593">
    <property type="entry name" value="RIBOc"/>
    <property type="match status" value="1"/>
</dbReference>
<feature type="domain" description="RNase III" evidence="2">
    <location>
        <begin position="77"/>
        <end position="221"/>
    </location>
</feature>
<dbReference type="GO" id="GO:0004525">
    <property type="term" value="F:ribonuclease III activity"/>
    <property type="evidence" value="ECO:0007669"/>
    <property type="project" value="InterPro"/>
</dbReference>